<dbReference type="RefSeq" id="XP_003890230.1">
    <property type="nucleotide sequence ID" value="XM_003890181.1"/>
</dbReference>
<name>H6QQI4_PUCGT</name>
<dbReference type="KEGG" id="pgr:PGTG_21191"/>
<dbReference type="STRING" id="418459.H6QQI4"/>
<proteinExistence type="predicted"/>
<feature type="region of interest" description="Disordered" evidence="1">
    <location>
        <begin position="1"/>
        <end position="20"/>
    </location>
</feature>
<keyword evidence="3" id="KW-1185">Reference proteome</keyword>
<evidence type="ECO:0008006" key="4">
    <source>
        <dbReference type="Google" id="ProtNLM"/>
    </source>
</evidence>
<gene>
    <name evidence="2" type="ORF">PGTG_21191</name>
</gene>
<dbReference type="VEuPathDB" id="FungiDB:PGTG_21191"/>
<reference evidence="3" key="1">
    <citation type="journal article" date="2011" name="Proc. Natl. Acad. Sci. U.S.A.">
        <title>Obligate biotrophy features unraveled by the genomic analysis of rust fungi.</title>
        <authorList>
            <person name="Duplessis S."/>
            <person name="Cuomo C.A."/>
            <person name="Lin Y.-C."/>
            <person name="Aerts A."/>
            <person name="Tisserant E."/>
            <person name="Veneault-Fourrey C."/>
            <person name="Joly D.L."/>
            <person name="Hacquard S."/>
            <person name="Amselem J."/>
            <person name="Cantarel B.L."/>
            <person name="Chiu R."/>
            <person name="Coutinho P.M."/>
            <person name="Feau N."/>
            <person name="Field M."/>
            <person name="Frey P."/>
            <person name="Gelhaye E."/>
            <person name="Goldberg J."/>
            <person name="Grabherr M.G."/>
            <person name="Kodira C.D."/>
            <person name="Kohler A."/>
            <person name="Kuees U."/>
            <person name="Lindquist E.A."/>
            <person name="Lucas S.M."/>
            <person name="Mago R."/>
            <person name="Mauceli E."/>
            <person name="Morin E."/>
            <person name="Murat C."/>
            <person name="Pangilinan J.L."/>
            <person name="Park R."/>
            <person name="Pearson M."/>
            <person name="Quesneville H."/>
            <person name="Rouhier N."/>
            <person name="Sakthikumar S."/>
            <person name="Salamov A.A."/>
            <person name="Schmutz J."/>
            <person name="Selles B."/>
            <person name="Shapiro H."/>
            <person name="Tanguay P."/>
            <person name="Tuskan G.A."/>
            <person name="Henrissat B."/>
            <person name="Van de Peer Y."/>
            <person name="Rouze P."/>
            <person name="Ellis J.G."/>
            <person name="Dodds P.N."/>
            <person name="Schein J.E."/>
            <person name="Zhong S."/>
            <person name="Hamelin R.C."/>
            <person name="Grigoriev I.V."/>
            <person name="Szabo L.J."/>
            <person name="Martin F."/>
        </authorList>
    </citation>
    <scope>NUCLEOTIDE SEQUENCE [LARGE SCALE GENOMIC DNA]</scope>
    <source>
        <strain evidence="3">CRL 75-36-700-3 / race SCCL</strain>
    </source>
</reference>
<dbReference type="InParanoid" id="H6QQI4"/>
<accession>H6QQI4</accession>
<evidence type="ECO:0000256" key="1">
    <source>
        <dbReference type="SAM" id="MobiDB-lite"/>
    </source>
</evidence>
<dbReference type="AlphaFoldDB" id="H6QQI4"/>
<protein>
    <recommendedName>
        <fullName evidence="4">CCHC-type domain-containing protein</fullName>
    </recommendedName>
</protein>
<sequence length="423" mass="46627">MLPTNRPPDPNRLSDVRSADNTNMMEDLEVHLPSRPVTKPPVSSLHILLTTALSERDENGAVTLDARFVDLLLELSENNERMIRRLEATVDQLNAKVDAKVDPIAKKMAEFEKIFKSGSKPAAVASKSFASVTSAGLTGSIHAPNVPNTRPPPAQTIASLKPKRVIIHSNPANTTLKDVPKGALVQRANEALIKLDAKVDGESVAIRGASMLPSGDVSFYTKNRAHQKWLMTNKHVWSKEVHPDLEATPSTYSVMAHGIPKTFDISKQANLNLLASENSFQASDLTRVRWMGSNEPSAKKAGSLVLSFVNKDLAYRIEQSGIFLNFDFHRTERFKPRPPQCFKCLRMGHFGKWCREEARCARCAGKHPTNECPDGIGGVKTCVLCTAGLKNNIPGVNSTEHTPFSMTCPYKKAWFDKKPLPSQ</sequence>
<dbReference type="Proteomes" id="UP000008783">
    <property type="component" value="Unassembled WGS sequence"/>
</dbReference>
<dbReference type="EMBL" id="DS178272">
    <property type="protein sequence ID" value="EHS62684.1"/>
    <property type="molecule type" value="Genomic_DNA"/>
</dbReference>
<evidence type="ECO:0000313" key="2">
    <source>
        <dbReference type="EMBL" id="EHS62684.1"/>
    </source>
</evidence>
<feature type="compositionally biased region" description="Pro residues" evidence="1">
    <location>
        <begin position="1"/>
        <end position="10"/>
    </location>
</feature>
<dbReference type="HOGENOM" id="CLU_031560_0_0_1"/>
<dbReference type="GeneID" id="13541236"/>
<dbReference type="OrthoDB" id="2501865at2759"/>
<organism evidence="2 3">
    <name type="scientific">Puccinia graminis f. sp. tritici (strain CRL 75-36-700-3 / race SCCL)</name>
    <name type="common">Black stem rust fungus</name>
    <dbReference type="NCBI Taxonomy" id="418459"/>
    <lineage>
        <taxon>Eukaryota</taxon>
        <taxon>Fungi</taxon>
        <taxon>Dikarya</taxon>
        <taxon>Basidiomycota</taxon>
        <taxon>Pucciniomycotina</taxon>
        <taxon>Pucciniomycetes</taxon>
        <taxon>Pucciniales</taxon>
        <taxon>Pucciniaceae</taxon>
        <taxon>Puccinia</taxon>
    </lineage>
</organism>
<evidence type="ECO:0000313" key="3">
    <source>
        <dbReference type="Proteomes" id="UP000008783"/>
    </source>
</evidence>